<dbReference type="Proteomes" id="UP000001399">
    <property type="component" value="Chromosome"/>
</dbReference>
<dbReference type="Pfam" id="PF13589">
    <property type="entry name" value="HATPase_c_3"/>
    <property type="match status" value="1"/>
</dbReference>
<gene>
    <name evidence="1" type="ordered locus">Rvan_1483</name>
</gene>
<dbReference type="REBASE" id="28727">
    <property type="entry name" value="RvaDORF1484P"/>
</dbReference>
<keyword evidence="2" id="KW-1185">Reference proteome</keyword>
<dbReference type="STRING" id="648757.Rvan_1483"/>
<reference evidence="2" key="1">
    <citation type="journal article" date="2011" name="J. Bacteriol.">
        <title>Genome sequences of eight morphologically diverse alphaproteobacteria.</title>
        <authorList>
            <consortium name="US DOE Joint Genome Institute"/>
            <person name="Brown P.J."/>
            <person name="Kysela D.T."/>
            <person name="Buechlein A."/>
            <person name="Hemmerich C."/>
            <person name="Brun Y.V."/>
        </authorList>
    </citation>
    <scope>NUCLEOTIDE SEQUENCE [LARGE SCALE GENOMIC DNA]</scope>
    <source>
        <strain evidence="2">ATCC 17100 / ATH 3.1.1 / DSM 162 / LMG 4299</strain>
    </source>
</reference>
<dbReference type="OrthoDB" id="9802640at2"/>
<dbReference type="EMBL" id="CP002292">
    <property type="protein sequence ID" value="ADP70738.1"/>
    <property type="molecule type" value="Genomic_DNA"/>
</dbReference>
<dbReference type="eggNOG" id="COG0326">
    <property type="taxonomic scope" value="Bacteria"/>
</dbReference>
<evidence type="ECO:0008006" key="3">
    <source>
        <dbReference type="Google" id="ProtNLM"/>
    </source>
</evidence>
<dbReference type="InterPro" id="IPR036890">
    <property type="entry name" value="HATPase_C_sf"/>
</dbReference>
<dbReference type="Gene3D" id="3.40.1350.10">
    <property type="match status" value="1"/>
</dbReference>
<dbReference type="Gene3D" id="3.30.565.10">
    <property type="entry name" value="Histidine kinase-like ATPase, C-terminal domain"/>
    <property type="match status" value="1"/>
</dbReference>
<dbReference type="KEGG" id="rva:Rvan_1483"/>
<name>E3I787_RHOVT</name>
<accession>E3I787</accession>
<protein>
    <recommendedName>
        <fullName evidence="3">ATP-binding region ATPase domain protein</fullName>
    </recommendedName>
</protein>
<dbReference type="RefSeq" id="WP_013419136.1">
    <property type="nucleotide sequence ID" value="NC_014664.1"/>
</dbReference>
<sequence length="664" mass="75404">MTAQRELIMTISLNALEHLGINLYSNVPAVLSEVVANAWDADARNVQVTINRVAETITIEDDGTGMDRDGVIDRFLTVGFKRRDELGDVTALGRKPMGRKGIGKLSIFSIAQVAEVFTTLNGERTAFRMDRDIIRKAIAGKSENIYRPEELTNWPPDLVAGTRIVLSKISRSLSGMTVEGLKRRVARRFSVIGPKNDFTVQINGNEVGPEDRGYHKALQYLWTYDDQTAFASTCKLERQAEPRLPAISDELRKAGISLTGWIGTVSSPSQLKDEEGDNLNRVAIFMRGKMAQEDILDIFGQKEIYADYIIGELHCEDLDVDDKGDIATSSRQSLKEDDPRFEALRDIVLSELRHIAGRWSEWRRTDGAKLAASVPAVSDWLDRLQGDTKRKAERWIGRLNTIRSPDDKYKKDLLKASILAFESYRRKEQLDKLDELKDEGVSYILEIFGEIDDLELSFYGQIVKLRLGVIKTLQSKISENDKELVIRDFIKEHLWLLDPSWERAKGSEHSETKVNKFLQDNTDKLNKKEKNARVDLAYRTAVGKHVIIELKRATVSVHLDDLTKQIRSYRDGVKKIIDGTKDKGWPIEIVCLLGKYPPEWYDAVGTGKQGVIDQLKTVDARIVLYDELLNNAQAAYQDYIEEHKKVDKLWKIFDAIESFTPSVE</sequence>
<evidence type="ECO:0000313" key="2">
    <source>
        <dbReference type="Proteomes" id="UP000001399"/>
    </source>
</evidence>
<dbReference type="InterPro" id="IPR011856">
    <property type="entry name" value="tRNA_endonuc-like_dom_sf"/>
</dbReference>
<evidence type="ECO:0000313" key="1">
    <source>
        <dbReference type="EMBL" id="ADP70738.1"/>
    </source>
</evidence>
<proteinExistence type="predicted"/>
<organism evidence="1 2">
    <name type="scientific">Rhodomicrobium vannielii (strain ATCC 17100 / DSM 162 / LMG 4299 / NCIMB 10020 / ATH 3.1.1)</name>
    <dbReference type="NCBI Taxonomy" id="648757"/>
    <lineage>
        <taxon>Bacteria</taxon>
        <taxon>Pseudomonadati</taxon>
        <taxon>Pseudomonadota</taxon>
        <taxon>Alphaproteobacteria</taxon>
        <taxon>Hyphomicrobiales</taxon>
        <taxon>Hyphomicrobiaceae</taxon>
        <taxon>Rhodomicrobium</taxon>
    </lineage>
</organism>
<dbReference type="SUPFAM" id="SSF55874">
    <property type="entry name" value="ATPase domain of HSP90 chaperone/DNA topoisomerase II/histidine kinase"/>
    <property type="match status" value="1"/>
</dbReference>
<dbReference type="HOGENOM" id="CLU_026144_0_0_5"/>
<dbReference type="AlphaFoldDB" id="E3I787"/>
<dbReference type="GO" id="GO:0003676">
    <property type="term" value="F:nucleic acid binding"/>
    <property type="evidence" value="ECO:0007669"/>
    <property type="project" value="InterPro"/>
</dbReference>